<evidence type="ECO:0000313" key="2">
    <source>
        <dbReference type="Proteomes" id="UP000594014"/>
    </source>
</evidence>
<evidence type="ECO:0000313" key="1">
    <source>
        <dbReference type="EMBL" id="QOX64306.1"/>
    </source>
</evidence>
<keyword evidence="2" id="KW-1185">Reference proteome</keyword>
<proteinExistence type="predicted"/>
<name>A0ACD1ADL5_9FIRM</name>
<dbReference type="EMBL" id="CP042469">
    <property type="protein sequence ID" value="QOX64306.1"/>
    <property type="molecule type" value="Genomic_DNA"/>
</dbReference>
<sequence length="374" mass="42810">MIFKDAFERYKAGEATPEEVAMIESELEKNQLISEFLEEELDQSYASNAEPSVELNLVKKAIRRRSLNIVLISVMIMAVLALLIPFAVKPLINDQYYNPMTMKYDEFAYDIDFSLIAYTELHQAGYYYANSMIENTEIGKYSLTLSRYNFFKGEQEYLTASLDKNKLTLPYSFEASNLSMNIFDRAAAPSYSLPTDSKEWYLQKIKELPDYINVTAAVSFSRDLTMEELVDLKKTSRTLFVWAGIRNAPEDEQLYPLCGMELTGSGYIYEGINKKYPCFELATLSKSNGDTKSTDYETHFFSLLNYSLDHTKFLEMLPSDRDWPRYYQSVLDYVSAQGVKTYGVMVQGSPSDILALQESGIVSQIWPMDANIGF</sequence>
<protein>
    <submittedName>
        <fullName evidence="1">Uncharacterized protein</fullName>
    </submittedName>
</protein>
<organism evidence="1 2">
    <name type="scientific">Anoxybacterium hadale</name>
    <dbReference type="NCBI Taxonomy" id="3408580"/>
    <lineage>
        <taxon>Bacteria</taxon>
        <taxon>Bacillati</taxon>
        <taxon>Bacillota</taxon>
        <taxon>Clostridia</taxon>
        <taxon>Peptostreptococcales</taxon>
        <taxon>Anaerovoracaceae</taxon>
        <taxon>Anoxybacterium</taxon>
    </lineage>
</organism>
<accession>A0ACD1ADL5</accession>
<gene>
    <name evidence="1" type="ORF">FRZ06_13610</name>
</gene>
<reference evidence="1" key="1">
    <citation type="submission" date="2019-08" db="EMBL/GenBank/DDBJ databases">
        <title>Genome sequence of Clostridiales bacterium MT110.</title>
        <authorList>
            <person name="Cao J."/>
        </authorList>
    </citation>
    <scope>NUCLEOTIDE SEQUENCE</scope>
    <source>
        <strain evidence="1">MT110</strain>
    </source>
</reference>
<dbReference type="Proteomes" id="UP000594014">
    <property type="component" value="Chromosome"/>
</dbReference>